<dbReference type="AlphaFoldDB" id="A0AAW0LT64"/>
<dbReference type="EMBL" id="PKMF04000063">
    <property type="protein sequence ID" value="KAK7853648.1"/>
    <property type="molecule type" value="Genomic_DNA"/>
</dbReference>
<name>A0AAW0LT64_QUESU</name>
<organism evidence="2 3">
    <name type="scientific">Quercus suber</name>
    <name type="common">Cork oak</name>
    <dbReference type="NCBI Taxonomy" id="58331"/>
    <lineage>
        <taxon>Eukaryota</taxon>
        <taxon>Viridiplantae</taxon>
        <taxon>Streptophyta</taxon>
        <taxon>Embryophyta</taxon>
        <taxon>Tracheophyta</taxon>
        <taxon>Spermatophyta</taxon>
        <taxon>Magnoliopsida</taxon>
        <taxon>eudicotyledons</taxon>
        <taxon>Gunneridae</taxon>
        <taxon>Pentapetalae</taxon>
        <taxon>rosids</taxon>
        <taxon>fabids</taxon>
        <taxon>Fagales</taxon>
        <taxon>Fagaceae</taxon>
        <taxon>Quercus</taxon>
    </lineage>
</organism>
<evidence type="ECO:0000313" key="3">
    <source>
        <dbReference type="Proteomes" id="UP000237347"/>
    </source>
</evidence>
<protein>
    <submittedName>
        <fullName evidence="2">Uncharacterized protein</fullName>
    </submittedName>
</protein>
<feature type="compositionally biased region" description="Low complexity" evidence="1">
    <location>
        <begin position="1"/>
        <end position="21"/>
    </location>
</feature>
<keyword evidence="3" id="KW-1185">Reference proteome</keyword>
<gene>
    <name evidence="2" type="ORF">CFP56_035157</name>
</gene>
<accession>A0AAW0LT64</accession>
<comment type="caution">
    <text evidence="2">The sequence shown here is derived from an EMBL/GenBank/DDBJ whole genome shotgun (WGS) entry which is preliminary data.</text>
</comment>
<feature type="region of interest" description="Disordered" evidence="1">
    <location>
        <begin position="1"/>
        <end position="53"/>
    </location>
</feature>
<evidence type="ECO:0000256" key="1">
    <source>
        <dbReference type="SAM" id="MobiDB-lite"/>
    </source>
</evidence>
<dbReference type="Proteomes" id="UP000237347">
    <property type="component" value="Unassembled WGS sequence"/>
</dbReference>
<evidence type="ECO:0000313" key="2">
    <source>
        <dbReference type="EMBL" id="KAK7853648.1"/>
    </source>
</evidence>
<sequence>MPFPKTSTTPTSTPILPSTSPALRAPSSNSASFWPKKPTAARQRSSPRRPVCSPLPSSMIWPMRSSPCCLSTASSIFFRSSFLF</sequence>
<reference evidence="2 3" key="1">
    <citation type="journal article" date="2018" name="Sci. Data">
        <title>The draft genome sequence of cork oak.</title>
        <authorList>
            <person name="Ramos A.M."/>
            <person name="Usie A."/>
            <person name="Barbosa P."/>
            <person name="Barros P.M."/>
            <person name="Capote T."/>
            <person name="Chaves I."/>
            <person name="Simoes F."/>
            <person name="Abreu I."/>
            <person name="Carrasquinho I."/>
            <person name="Faro C."/>
            <person name="Guimaraes J.B."/>
            <person name="Mendonca D."/>
            <person name="Nobrega F."/>
            <person name="Rodrigues L."/>
            <person name="Saibo N.J.M."/>
            <person name="Varela M.C."/>
            <person name="Egas C."/>
            <person name="Matos J."/>
            <person name="Miguel C.M."/>
            <person name="Oliveira M.M."/>
            <person name="Ricardo C.P."/>
            <person name="Goncalves S."/>
        </authorList>
    </citation>
    <scope>NUCLEOTIDE SEQUENCE [LARGE SCALE GENOMIC DNA]</scope>
    <source>
        <strain evidence="3">cv. HL8</strain>
    </source>
</reference>
<proteinExistence type="predicted"/>